<keyword evidence="2 5" id="KW-0812">Transmembrane</keyword>
<evidence type="ECO:0000256" key="4">
    <source>
        <dbReference type="ARBA" id="ARBA00023136"/>
    </source>
</evidence>
<dbReference type="InterPro" id="IPR001902">
    <property type="entry name" value="SLC26A/SulP_fam"/>
</dbReference>
<dbReference type="InterPro" id="IPR011547">
    <property type="entry name" value="SLC26A/SulP_dom"/>
</dbReference>
<organism evidence="7 8">
    <name type="scientific">Desulfonema limicola</name>
    <dbReference type="NCBI Taxonomy" id="45656"/>
    <lineage>
        <taxon>Bacteria</taxon>
        <taxon>Pseudomonadati</taxon>
        <taxon>Thermodesulfobacteriota</taxon>
        <taxon>Desulfobacteria</taxon>
        <taxon>Desulfobacterales</taxon>
        <taxon>Desulfococcaceae</taxon>
        <taxon>Desulfonema</taxon>
    </lineage>
</organism>
<dbReference type="CDD" id="cd07042">
    <property type="entry name" value="STAS_SulP_like_sulfate_transporter"/>
    <property type="match status" value="1"/>
</dbReference>
<dbReference type="GO" id="GO:0055085">
    <property type="term" value="P:transmembrane transport"/>
    <property type="evidence" value="ECO:0007669"/>
    <property type="project" value="InterPro"/>
</dbReference>
<feature type="transmembrane region" description="Helical" evidence="5">
    <location>
        <begin position="208"/>
        <end position="227"/>
    </location>
</feature>
<feature type="transmembrane region" description="Helical" evidence="5">
    <location>
        <begin position="109"/>
        <end position="134"/>
    </location>
</feature>
<keyword evidence="8" id="KW-1185">Reference proteome</keyword>
<name>A0A975B6W4_9BACT</name>
<dbReference type="InterPro" id="IPR002645">
    <property type="entry name" value="STAS_dom"/>
</dbReference>
<evidence type="ECO:0000313" key="8">
    <source>
        <dbReference type="Proteomes" id="UP000663720"/>
    </source>
</evidence>
<proteinExistence type="predicted"/>
<evidence type="ECO:0000256" key="5">
    <source>
        <dbReference type="SAM" id="Phobius"/>
    </source>
</evidence>
<feature type="transmembrane region" description="Helical" evidence="5">
    <location>
        <begin position="353"/>
        <end position="371"/>
    </location>
</feature>
<protein>
    <submittedName>
        <fullName evidence="7">Sulfate permease</fullName>
    </submittedName>
</protein>
<evidence type="ECO:0000256" key="2">
    <source>
        <dbReference type="ARBA" id="ARBA00022692"/>
    </source>
</evidence>
<dbReference type="PROSITE" id="PS50801">
    <property type="entry name" value="STAS"/>
    <property type="match status" value="1"/>
</dbReference>
<dbReference type="Proteomes" id="UP000663720">
    <property type="component" value="Chromosome"/>
</dbReference>
<keyword evidence="3 5" id="KW-1133">Transmembrane helix</keyword>
<feature type="transmembrane region" description="Helical" evidence="5">
    <location>
        <begin position="55"/>
        <end position="74"/>
    </location>
</feature>
<dbReference type="Pfam" id="PF00916">
    <property type="entry name" value="Sulfate_transp"/>
    <property type="match status" value="1"/>
</dbReference>
<sequence>MPMNHLKYRFFPFLTWLKSYNMQDFGKDALAGLTVAVVLIPQSMAYAMLAGLPPVFGLYAAGITPLIAGLWGSLRQLATGPIAIMSLLVLTTLTPFADPGSREYIELSYVLAFMVGGFYIFLGVCRMGIVMAYLSHSSVQGFTAAAALIIIGTQLPHFLGISVGSNEYIFPMFMEIISKIPELNPPTLGLGLLSFFIISIIKKYHKTLPAGLIALVLATSILIFFRLDQHGVVIVGKVHKGLPYFHIPGVSFELLSRLFGPVVVISLVSFAEAYAVGKSIAVQTKQKVDVNQELIGQGLANLIGSFFQSYPVSGSFSRTAINYAAGAKTGISSVVSSFIVIISLLFLTPLFTYIPRTALAALVIHAVLLLFNPSQVFKLWKMNRHDGIAAITVFVLGLIAKPDYALLIGVIMSLMFFLWKTMHPRVVRITKDPERNMFLNGDAYNKPSCPQILHLRSDSEIYFGNAEFLMEHMLNQLDRQTGPVKFILLDFQAVGFIDITGIDELRIFMEDTQERGVQTAFVSVHIPVMNIYKSSGLINEIDPVYIFDKRGTALSSLFSRIDHDYCRNSCPYKLFNECSSLK</sequence>
<dbReference type="PANTHER" id="PTHR11814">
    <property type="entry name" value="SULFATE TRANSPORTER"/>
    <property type="match status" value="1"/>
</dbReference>
<feature type="transmembrane region" description="Helical" evidence="5">
    <location>
        <begin position="258"/>
        <end position="277"/>
    </location>
</feature>
<feature type="transmembrane region" description="Helical" evidence="5">
    <location>
        <begin position="325"/>
        <end position="347"/>
    </location>
</feature>
<dbReference type="SUPFAM" id="SSF52091">
    <property type="entry name" value="SpoIIaa-like"/>
    <property type="match status" value="1"/>
</dbReference>
<feature type="transmembrane region" description="Helical" evidence="5">
    <location>
        <begin position="81"/>
        <end position="97"/>
    </location>
</feature>
<evidence type="ECO:0000259" key="6">
    <source>
        <dbReference type="PROSITE" id="PS50801"/>
    </source>
</evidence>
<dbReference type="InterPro" id="IPR036513">
    <property type="entry name" value="STAS_dom_sf"/>
</dbReference>
<dbReference type="Gene3D" id="3.30.750.24">
    <property type="entry name" value="STAS domain"/>
    <property type="match status" value="1"/>
</dbReference>
<keyword evidence="4 5" id="KW-0472">Membrane</keyword>
<dbReference type="NCBIfam" id="TIGR00815">
    <property type="entry name" value="sulP"/>
    <property type="match status" value="1"/>
</dbReference>
<comment type="subcellular location">
    <subcellularLocation>
        <location evidence="1">Membrane</location>
        <topology evidence="1">Multi-pass membrane protein</topology>
    </subcellularLocation>
</comment>
<dbReference type="EMBL" id="CP061799">
    <property type="protein sequence ID" value="QTA79884.1"/>
    <property type="molecule type" value="Genomic_DNA"/>
</dbReference>
<evidence type="ECO:0000313" key="7">
    <source>
        <dbReference type="EMBL" id="QTA79884.1"/>
    </source>
</evidence>
<dbReference type="RefSeq" id="WP_207691585.1">
    <property type="nucleotide sequence ID" value="NZ_CP061799.1"/>
</dbReference>
<dbReference type="KEGG" id="dli:dnl_21660"/>
<evidence type="ECO:0000256" key="3">
    <source>
        <dbReference type="ARBA" id="ARBA00022989"/>
    </source>
</evidence>
<accession>A0A975B6W4</accession>
<feature type="transmembrane region" description="Helical" evidence="5">
    <location>
        <begin position="141"/>
        <end position="163"/>
    </location>
</feature>
<evidence type="ECO:0000256" key="1">
    <source>
        <dbReference type="ARBA" id="ARBA00004141"/>
    </source>
</evidence>
<dbReference type="GO" id="GO:0016020">
    <property type="term" value="C:membrane"/>
    <property type="evidence" value="ECO:0007669"/>
    <property type="project" value="UniProtKB-SubCell"/>
</dbReference>
<dbReference type="Pfam" id="PF01740">
    <property type="entry name" value="STAS"/>
    <property type="match status" value="1"/>
</dbReference>
<feature type="domain" description="STAS" evidence="6">
    <location>
        <begin position="450"/>
        <end position="557"/>
    </location>
</feature>
<reference evidence="7" key="1">
    <citation type="journal article" date="2021" name="Microb. Physiol.">
        <title>Proteogenomic Insights into the Physiology of Marine, Sulfate-Reducing, Filamentous Desulfonema limicola and Desulfonema magnum.</title>
        <authorList>
            <person name="Schnaars V."/>
            <person name="Wohlbrand L."/>
            <person name="Scheve S."/>
            <person name="Hinrichs C."/>
            <person name="Reinhardt R."/>
            <person name="Rabus R."/>
        </authorList>
    </citation>
    <scope>NUCLEOTIDE SEQUENCE</scope>
    <source>
        <strain evidence="7">5ac10</strain>
    </source>
</reference>
<dbReference type="AlphaFoldDB" id="A0A975B6W4"/>
<gene>
    <name evidence="7" type="primary">sulP</name>
    <name evidence="7" type="ORF">dnl_21660</name>
</gene>
<feature type="transmembrane region" description="Helical" evidence="5">
    <location>
        <begin position="183"/>
        <end position="201"/>
    </location>
</feature>